<dbReference type="GeneID" id="92363133"/>
<comment type="caution">
    <text evidence="3">The sequence shown here is derived from an EMBL/GenBank/DDBJ whole genome shotgun (WGS) entry which is preliminary data.</text>
</comment>
<feature type="region of interest" description="Disordered" evidence="1">
    <location>
        <begin position="1"/>
        <end position="72"/>
    </location>
</feature>
<name>A0A836HRX6_9TRYP</name>
<dbReference type="GO" id="GO:0005634">
    <property type="term" value="C:nucleus"/>
    <property type="evidence" value="ECO:0007669"/>
    <property type="project" value="TreeGrafter"/>
</dbReference>
<proteinExistence type="predicted"/>
<dbReference type="Gene3D" id="3.10.20.90">
    <property type="entry name" value="Phosphatidylinositol 3-kinase Catalytic Subunit, Chain A, domain 1"/>
    <property type="match status" value="1"/>
</dbReference>
<feature type="region of interest" description="Disordered" evidence="1">
    <location>
        <begin position="87"/>
        <end position="107"/>
    </location>
</feature>
<gene>
    <name evidence="3" type="ORF">LSCM4_07301</name>
</gene>
<evidence type="ECO:0000259" key="2">
    <source>
        <dbReference type="PROSITE" id="PS50235"/>
    </source>
</evidence>
<reference evidence="4" key="1">
    <citation type="journal article" date="2021" name="Microbiol. Resour. Announc.">
        <title>LGAAP: Leishmaniinae Genome Assembly and Annotation Pipeline.</title>
        <authorList>
            <person name="Almutairi H."/>
            <person name="Urbaniak M.D."/>
            <person name="Bates M.D."/>
            <person name="Jariyapan N."/>
            <person name="Kwakye-Nuako G."/>
            <person name="Thomaz-Soccol V."/>
            <person name="Al-Salem W.S."/>
            <person name="Dillon R.J."/>
            <person name="Bates P.A."/>
            <person name="Gatherer D."/>
        </authorList>
    </citation>
    <scope>NUCLEOTIDE SEQUENCE [LARGE SCALE GENOMIC DNA]</scope>
</reference>
<organism evidence="3 4">
    <name type="scientific">Leishmania orientalis</name>
    <dbReference type="NCBI Taxonomy" id="2249476"/>
    <lineage>
        <taxon>Eukaryota</taxon>
        <taxon>Discoba</taxon>
        <taxon>Euglenozoa</taxon>
        <taxon>Kinetoplastea</taxon>
        <taxon>Metakinetoplastina</taxon>
        <taxon>Trypanosomatida</taxon>
        <taxon>Trypanosomatidae</taxon>
        <taxon>Leishmaniinae</taxon>
        <taxon>Leishmania</taxon>
    </lineage>
</organism>
<dbReference type="KEGG" id="loi:92363133"/>
<evidence type="ECO:0000313" key="4">
    <source>
        <dbReference type="Proteomes" id="UP000674143"/>
    </source>
</evidence>
<dbReference type="InterPro" id="IPR050164">
    <property type="entry name" value="Peptidase_C19"/>
</dbReference>
<feature type="compositionally biased region" description="Basic and acidic residues" evidence="1">
    <location>
        <begin position="41"/>
        <end position="53"/>
    </location>
</feature>
<sequence>MDSSSAGDVFAEERSSNGAEGHRSMDTCRGSSVCSQLSSDVRGEDVDAQRSDRLAVTSSSSSDTTVADDEGDASARHVLRSCAGKSGSAANTAACPSPVDAADDEDEGQRVPTAVGLINEGCTCYLNSLLQLLFHISYFRTAVYRIPVEGDDGPTVYKALQEIFFQMQERTTPARTTVLTNAFGWGRKELYVQHDIQEMATLLRDNLEERMKGTVTEGAINQLFEGRGEQFVETLDKSYVSRRADTYYDVHIPLGQHNTLLGSLTSLTARDQLVGDNKYRVEREGMPVVYMDAEKGYSYTRFPAVTWFHLKRFAMDLTSPTLEMRKVNAPLEFPVVLDLRALENPNAAETGGGDVGARSALGSAVVPFSSDSPAIYDLQGVIVHRGTARSGHYYCYIREWDPVEQRFCRWLEYDDENVRQVPEDVAVRANYGRGAGAADSFRHDTSPMGGANAYILSYVRRADAAAILAPSPTDIVSDRVKEAMRRAIQEEERQLREAEEARMSVTMYCITDAALSRYCDSVCSTELFSRDAQQWRRLADCVITVRKSDTLAAVYEALAAQPEMARRGVTACNCRLWRCSDGSALRPSIALPTCVENVERKGLGPQQPQECLKEFLTAEENNAALTMCIYVDQAKAPLPALRGVTKEQGLIRSVQQDSTGRCYTVEMTSPTQAKALHITLDHSDYGVTVEYVVTTDSETLPVAMAAVTDGSNTVTLMLSESRRTVSVMLTCQMPNKRAVVVRNVHVELPFGHPLLQPSPMASTPALPVLPVIGYDRALIFFKYYDYSTNTIQYVGSRLIDKAAKVFCCGAVYRDFLGLSDDAAPSPSSGSATKPQQPPPPSMFRFFLERGDHTPVELNEQLDLGDFKSGCVVVAQLRVIPASYRYLSVLNYYRDTRNSLDVHIVEVERSHRANDDVYRQTTLERQRSAVAAAMASSSAATKAAPPAVAPAAPPPNSAAPGGELEKAAGASITGEPQEGDSTALISSADSAPSDAKKTKTPTTGCGTITAGTSMTGGMTSSASTSPTSTVDTTGSRTTAVVNAMVEADPIRIAATLNPYEAVQLPTLHEITVTTRPTEHSCRMLFSWNYEAVCAAIGRAVAFDPNRLQLYQCCSTGEPAPEVSPTPYSSRLTVADLLYLDSYNPTSVLYYERLAGARERQQNVGVVTATLRDQAGHALHRESYSVNLASITRQGLVRLACQSVPGWQREADAWGTMQDTLQSPHFTLSFVDPARHVIAAMYEVAMSKTGAEESVLEPTALRKFEVEIQAAAPLQVTEQRIACCHMNYSTHDRSASLGQHQQRIAFGQPFLITIDRTTTVRDALEIMLRTTCLPKDALNNAEGFGVMMVAGQVYHFENWEEHVHLFWVHTKNTSQYVASLMLNHAKPREKPGSRYVAQHNLQLKISNK</sequence>
<dbReference type="Gene3D" id="3.90.70.10">
    <property type="entry name" value="Cysteine proteinases"/>
    <property type="match status" value="1"/>
</dbReference>
<feature type="compositionally biased region" description="Basic and acidic residues" evidence="1">
    <location>
        <begin position="11"/>
        <end position="26"/>
    </location>
</feature>
<feature type="compositionally biased region" description="Low complexity" evidence="1">
    <location>
        <begin position="999"/>
        <end position="1033"/>
    </location>
</feature>
<dbReference type="PROSITE" id="PS00973">
    <property type="entry name" value="USP_2"/>
    <property type="match status" value="1"/>
</dbReference>
<dbReference type="SUPFAM" id="SSF54001">
    <property type="entry name" value="Cysteine proteinases"/>
    <property type="match status" value="1"/>
</dbReference>
<accession>A0A836HRX6</accession>
<dbReference type="RefSeq" id="XP_067064582.1">
    <property type="nucleotide sequence ID" value="XM_067209199.1"/>
</dbReference>
<evidence type="ECO:0000313" key="3">
    <source>
        <dbReference type="EMBL" id="KAG5483086.1"/>
    </source>
</evidence>
<dbReference type="PANTHER" id="PTHR24006:SF827">
    <property type="entry name" value="UBIQUITIN CARBOXYL-TERMINAL HYDROLASE 34"/>
    <property type="match status" value="1"/>
</dbReference>
<feature type="compositionally biased region" description="Pro residues" evidence="1">
    <location>
        <begin position="946"/>
        <end position="956"/>
    </location>
</feature>
<evidence type="ECO:0000256" key="1">
    <source>
        <dbReference type="SAM" id="MobiDB-lite"/>
    </source>
</evidence>
<dbReference type="SMR" id="A0A836HRX6"/>
<dbReference type="InterPro" id="IPR001394">
    <property type="entry name" value="Peptidase_C19_UCH"/>
</dbReference>
<dbReference type="GO" id="GO:0004843">
    <property type="term" value="F:cysteine-type deubiquitinase activity"/>
    <property type="evidence" value="ECO:0007669"/>
    <property type="project" value="InterPro"/>
</dbReference>
<dbReference type="InterPro" id="IPR018200">
    <property type="entry name" value="USP_CS"/>
</dbReference>
<dbReference type="InterPro" id="IPR028889">
    <property type="entry name" value="USP"/>
</dbReference>
<dbReference type="GO" id="GO:0005829">
    <property type="term" value="C:cytosol"/>
    <property type="evidence" value="ECO:0007669"/>
    <property type="project" value="TreeGrafter"/>
</dbReference>
<dbReference type="Proteomes" id="UP000674143">
    <property type="component" value="Unassembled WGS sequence"/>
</dbReference>
<dbReference type="EMBL" id="JAFHLR010000015">
    <property type="protein sequence ID" value="KAG5483086.1"/>
    <property type="molecule type" value="Genomic_DNA"/>
</dbReference>
<dbReference type="GO" id="GO:0016579">
    <property type="term" value="P:protein deubiquitination"/>
    <property type="evidence" value="ECO:0007669"/>
    <property type="project" value="InterPro"/>
</dbReference>
<dbReference type="InterPro" id="IPR038765">
    <property type="entry name" value="Papain-like_cys_pep_sf"/>
</dbReference>
<feature type="domain" description="USP" evidence="2">
    <location>
        <begin position="115"/>
        <end position="461"/>
    </location>
</feature>
<keyword evidence="4" id="KW-1185">Reference proteome</keyword>
<dbReference type="PROSITE" id="PS50235">
    <property type="entry name" value="USP_3"/>
    <property type="match status" value="1"/>
</dbReference>
<feature type="compositionally biased region" description="Low complexity" evidence="1">
    <location>
        <begin position="55"/>
        <end position="65"/>
    </location>
</feature>
<dbReference type="PANTHER" id="PTHR24006">
    <property type="entry name" value="UBIQUITIN CARBOXYL-TERMINAL HYDROLASE"/>
    <property type="match status" value="1"/>
</dbReference>
<feature type="region of interest" description="Disordered" evidence="1">
    <location>
        <begin position="940"/>
        <end position="1033"/>
    </location>
</feature>
<protein>
    <recommendedName>
        <fullName evidence="2">USP domain-containing protein</fullName>
    </recommendedName>
</protein>
<feature type="compositionally biased region" description="Polar residues" evidence="1">
    <location>
        <begin position="29"/>
        <end position="39"/>
    </location>
</feature>
<reference evidence="4" key="2">
    <citation type="journal article" date="2021" name="Sci. Data">
        <title>Chromosome-scale genome sequencing, assembly and annotation of six genomes from subfamily Leishmaniinae.</title>
        <authorList>
            <person name="Almutairi H."/>
            <person name="Urbaniak M.D."/>
            <person name="Bates M.D."/>
            <person name="Jariyapan N."/>
            <person name="Kwakye-Nuako G."/>
            <person name="Thomaz Soccol V."/>
            <person name="Al-Salem W.S."/>
            <person name="Dillon R.J."/>
            <person name="Bates P.A."/>
            <person name="Gatherer D."/>
        </authorList>
    </citation>
    <scope>NUCLEOTIDE SEQUENCE [LARGE SCALE GENOMIC DNA]</scope>
</reference>
<dbReference type="Pfam" id="PF00443">
    <property type="entry name" value="UCH"/>
    <property type="match status" value="1"/>
</dbReference>